<dbReference type="InterPro" id="IPR046461">
    <property type="entry name" value="TerL_ATPase"/>
</dbReference>
<gene>
    <name evidence="3" type="ORF">BV98_000573</name>
</gene>
<reference evidence="3" key="1">
    <citation type="submission" date="2014-08" db="EMBL/GenBank/DDBJ databases">
        <title>Draft genome sequences of Sphingobium herbicidovorans.</title>
        <authorList>
            <person name="Gan H.M."/>
            <person name="Gan H.Y."/>
            <person name="Savka M.A."/>
        </authorList>
    </citation>
    <scope>NUCLEOTIDE SEQUENCE [LARGE SCALE GENOMIC DNA]</scope>
    <source>
        <strain evidence="3">NBRC 16415</strain>
    </source>
</reference>
<evidence type="ECO:0000259" key="2">
    <source>
        <dbReference type="Pfam" id="PF20441"/>
    </source>
</evidence>
<evidence type="ECO:0000313" key="4">
    <source>
        <dbReference type="Proteomes" id="UP000024284"/>
    </source>
</evidence>
<dbReference type="InterPro" id="IPR027417">
    <property type="entry name" value="P-loop_NTPase"/>
</dbReference>
<organism evidence="3 4">
    <name type="scientific">Sphingobium herbicidovorans (strain ATCC 700291 / DSM 11019 / CCUG 56400 / KCTC 2939 / LMG 18315 / NBRC 16415 / MH)</name>
    <name type="common">Sphingomonas herbicidovorans</name>
    <dbReference type="NCBI Taxonomy" id="1219045"/>
    <lineage>
        <taxon>Bacteria</taxon>
        <taxon>Pseudomonadati</taxon>
        <taxon>Pseudomonadota</taxon>
        <taxon>Alphaproteobacteria</taxon>
        <taxon>Sphingomonadales</taxon>
        <taxon>Sphingomonadaceae</taxon>
        <taxon>Sphingobium</taxon>
    </lineage>
</organism>
<dbReference type="PANTHER" id="PTHR41287">
    <property type="match status" value="1"/>
</dbReference>
<accession>A0A086PE97</accession>
<dbReference type="GO" id="GO:0004519">
    <property type="term" value="F:endonuclease activity"/>
    <property type="evidence" value="ECO:0007669"/>
    <property type="project" value="InterPro"/>
</dbReference>
<dbReference type="PATRIC" id="fig|1219045.3.peg.584"/>
<dbReference type="Pfam" id="PF20441">
    <property type="entry name" value="TerL_nuclease"/>
    <property type="match status" value="1"/>
</dbReference>
<name>A0A086PE97_SPHHM</name>
<dbReference type="Gene3D" id="3.40.50.300">
    <property type="entry name" value="P-loop containing nucleotide triphosphate hydrolases"/>
    <property type="match status" value="1"/>
</dbReference>
<dbReference type="RefSeq" id="WP_081875935.1">
    <property type="nucleotide sequence ID" value="NZ_BCZD01000018.1"/>
</dbReference>
<proteinExistence type="predicted"/>
<protein>
    <submittedName>
        <fullName evidence="3">Terminase</fullName>
    </submittedName>
</protein>
<dbReference type="InterPro" id="IPR005021">
    <property type="entry name" value="Terminase_largesu-like"/>
</dbReference>
<feature type="domain" description="Terminase large subunit-like ATPase" evidence="1">
    <location>
        <begin position="113"/>
        <end position="258"/>
    </location>
</feature>
<dbReference type="OrthoDB" id="9760250at2"/>
<keyword evidence="4" id="KW-1185">Reference proteome</keyword>
<evidence type="ECO:0000259" key="1">
    <source>
        <dbReference type="Pfam" id="PF03354"/>
    </source>
</evidence>
<dbReference type="InterPro" id="IPR046462">
    <property type="entry name" value="TerL_nuclease"/>
</dbReference>
<dbReference type="Pfam" id="PF03354">
    <property type="entry name" value="TerL_ATPase"/>
    <property type="match status" value="1"/>
</dbReference>
<sequence>MADQSAAATLSPWWRDEDPLPPWLASVESDPAYAWAIGAWKKAAGQPGAWFDHAKADHVVELWPQIFRLTDDRFAGVPFRLNLWQEIIVRLLFGWKHPIQIIDPMTGAEVEEHVRIFQILRLWIPRKNGKSEFLAALALMFWAVEGLQGGQGYAFARDEDQAEIPFAKMKAMVAHSEVLARDIQVQSSHMWLKPLSSSFVVLTGSDQGKHGKSPSVTLGDEMHEWKSRKIENDLRQGQGARLQPIALFASTAGLKTNQTGVEIWEESEQILDGTIDDPSTLVVIFAAPDDADWEDEAVWSSANPSLGLSPTLQFLRGEARLAKGNPVKEAHFRCYHLNQWVDDQALWLNMQKWDKCQVGSNGWMTMAERMAGRRCFGAWDLSSVRDITALVWLFPPIAGDPLWHLLCRFWVPEASLAQRVKETKVPFDRWKEAGALEVTPGDIVDQDFVLRAVEIGMNRFDVQRIGYDPWGGVKLVTDMQKEGIDTDLLLQVRQGIHSLGEPTKEFERHVYAGTLDHGGHPLLRYMARNTMVRFDENLNYMPAKKRSKDKIDGIVAAVMAKAVAMAPEDDAPEPEIHNL</sequence>
<dbReference type="Proteomes" id="UP000024284">
    <property type="component" value="Unassembled WGS sequence"/>
</dbReference>
<dbReference type="EMBL" id="JFZA02000002">
    <property type="protein sequence ID" value="KFG91715.1"/>
    <property type="molecule type" value="Genomic_DNA"/>
</dbReference>
<dbReference type="PANTHER" id="PTHR41287:SF1">
    <property type="entry name" value="PROTEIN YMFN"/>
    <property type="match status" value="1"/>
</dbReference>
<feature type="domain" description="Terminase large subunit-like endonuclease" evidence="2">
    <location>
        <begin position="275"/>
        <end position="566"/>
    </location>
</feature>
<dbReference type="STRING" id="76947.GCA_002080435_02374"/>
<comment type="caution">
    <text evidence="3">The sequence shown here is derived from an EMBL/GenBank/DDBJ whole genome shotgun (WGS) entry which is preliminary data.</text>
</comment>
<dbReference type="eggNOG" id="COG4626">
    <property type="taxonomic scope" value="Bacteria"/>
</dbReference>
<evidence type="ECO:0000313" key="3">
    <source>
        <dbReference type="EMBL" id="KFG91715.1"/>
    </source>
</evidence>
<dbReference type="AlphaFoldDB" id="A0A086PE97"/>